<dbReference type="GO" id="GO:0008428">
    <property type="term" value="F:ribonuclease inhibitor activity"/>
    <property type="evidence" value="ECO:0007669"/>
    <property type="project" value="InterPro"/>
</dbReference>
<dbReference type="NCBIfam" id="NF006875">
    <property type="entry name" value="PRK09372.1"/>
    <property type="match status" value="1"/>
</dbReference>
<dbReference type="EC" id="4.1.3.17" evidence="9"/>
<dbReference type="OrthoDB" id="9784786at2"/>
<dbReference type="RefSeq" id="WP_075830014.1">
    <property type="nucleotide sequence ID" value="NZ_MSTI01000005.1"/>
</dbReference>
<dbReference type="Proteomes" id="UP000186607">
    <property type="component" value="Unassembled WGS sequence"/>
</dbReference>
<accession>A0A1U7P4Z6</accession>
<dbReference type="GO" id="GO:0047443">
    <property type="term" value="F:4-hydroxy-4-methyl-2-oxoglutarate aldolase activity"/>
    <property type="evidence" value="ECO:0007669"/>
    <property type="project" value="UniProtKB-EC"/>
</dbReference>
<dbReference type="PANTHER" id="PTHR33254:SF4">
    <property type="entry name" value="4-HYDROXY-4-METHYL-2-OXOGLUTARATE ALDOLASE 3-RELATED"/>
    <property type="match status" value="1"/>
</dbReference>
<dbReference type="EC" id="4.1.1.112" evidence="9"/>
<evidence type="ECO:0000313" key="10">
    <source>
        <dbReference type="EMBL" id="OLV20243.1"/>
    </source>
</evidence>
<dbReference type="EMBL" id="MSTI01000005">
    <property type="protein sequence ID" value="OLV20243.1"/>
    <property type="molecule type" value="Genomic_DNA"/>
</dbReference>
<dbReference type="GO" id="GO:0008948">
    <property type="term" value="F:oxaloacetate decarboxylase activity"/>
    <property type="evidence" value="ECO:0007669"/>
    <property type="project" value="UniProtKB-EC"/>
</dbReference>
<evidence type="ECO:0000256" key="2">
    <source>
        <dbReference type="ARBA" id="ARBA00008621"/>
    </source>
</evidence>
<organism evidence="10 11">
    <name type="scientific">Deinococcus marmoris</name>
    <dbReference type="NCBI Taxonomy" id="249408"/>
    <lineage>
        <taxon>Bacteria</taxon>
        <taxon>Thermotogati</taxon>
        <taxon>Deinococcota</taxon>
        <taxon>Deinococci</taxon>
        <taxon>Deinococcales</taxon>
        <taxon>Deinococcaceae</taxon>
        <taxon>Deinococcus</taxon>
    </lineage>
</organism>
<sequence length="161" mass="16790">MTPLTPTSDLCDAHPEAQVFAPLFQNFGGQAQFSGPAFTLRVYENNTPVRATLETPGEGRVLVVDGGGSLNCALVGDQLAGLGVENGWAGIIVHGCVRDTAQLCTMPIGIRALAAHPRRSGKADVGERDVVLNFAGVTVRPGDMIHADEDGICVLAPAADR</sequence>
<dbReference type="InterPro" id="IPR010203">
    <property type="entry name" value="RraA"/>
</dbReference>
<feature type="binding site" evidence="8">
    <location>
        <position position="99"/>
    </location>
    <ligand>
        <name>Mg(2+)</name>
        <dbReference type="ChEBI" id="CHEBI:18420"/>
    </ligand>
</feature>
<evidence type="ECO:0000256" key="8">
    <source>
        <dbReference type="PIRSR" id="PIRSR605493-1"/>
    </source>
</evidence>
<reference evidence="10 11" key="1">
    <citation type="submission" date="2017-01" db="EMBL/GenBank/DDBJ databases">
        <title>Genome Analysis of Deinococcus marmoris KOPRI26562.</title>
        <authorList>
            <person name="Kim J.H."/>
            <person name="Oh H.-M."/>
        </authorList>
    </citation>
    <scope>NUCLEOTIDE SEQUENCE [LARGE SCALE GENOMIC DNA]</scope>
    <source>
        <strain evidence="10 11">KOPRI26562</strain>
    </source>
</reference>
<dbReference type="Gene3D" id="3.50.30.40">
    <property type="entry name" value="Ribonuclease E inhibitor RraA/RraA-like"/>
    <property type="match status" value="1"/>
</dbReference>
<comment type="catalytic activity">
    <reaction evidence="7 9">
        <text>oxaloacetate + H(+) = pyruvate + CO2</text>
        <dbReference type="Rhea" id="RHEA:15641"/>
        <dbReference type="ChEBI" id="CHEBI:15361"/>
        <dbReference type="ChEBI" id="CHEBI:15378"/>
        <dbReference type="ChEBI" id="CHEBI:16452"/>
        <dbReference type="ChEBI" id="CHEBI:16526"/>
        <dbReference type="EC" id="4.1.1.112"/>
    </reaction>
</comment>
<name>A0A1U7P4Z6_9DEIO</name>
<comment type="catalytic activity">
    <reaction evidence="1 9">
        <text>4-hydroxy-4-methyl-2-oxoglutarate = 2 pyruvate</text>
        <dbReference type="Rhea" id="RHEA:22748"/>
        <dbReference type="ChEBI" id="CHEBI:15361"/>
        <dbReference type="ChEBI" id="CHEBI:58276"/>
        <dbReference type="EC" id="4.1.3.17"/>
    </reaction>
</comment>
<dbReference type="Pfam" id="PF03737">
    <property type="entry name" value="RraA-like"/>
    <property type="match status" value="1"/>
</dbReference>
<dbReference type="PANTHER" id="PTHR33254">
    <property type="entry name" value="4-HYDROXY-4-METHYL-2-OXOGLUTARATE ALDOLASE 3-RELATED"/>
    <property type="match status" value="1"/>
</dbReference>
<dbReference type="NCBIfam" id="TIGR01935">
    <property type="entry name" value="NOT-MenG"/>
    <property type="match status" value="1"/>
</dbReference>
<dbReference type="InterPro" id="IPR036704">
    <property type="entry name" value="RraA/RraA-like_sf"/>
</dbReference>
<dbReference type="STRING" id="249408.BOO71_0000193"/>
<dbReference type="GO" id="GO:0051252">
    <property type="term" value="P:regulation of RNA metabolic process"/>
    <property type="evidence" value="ECO:0007669"/>
    <property type="project" value="InterPro"/>
</dbReference>
<feature type="binding site" evidence="8">
    <location>
        <begin position="76"/>
        <end position="79"/>
    </location>
    <ligand>
        <name>substrate</name>
    </ligand>
</feature>
<dbReference type="eggNOG" id="COG0684">
    <property type="taxonomic scope" value="Bacteria"/>
</dbReference>
<dbReference type="InterPro" id="IPR005493">
    <property type="entry name" value="RraA/RraA-like"/>
</dbReference>
<comment type="caution">
    <text evidence="10">The sequence shown here is derived from an EMBL/GenBank/DDBJ whole genome shotgun (WGS) entry which is preliminary data.</text>
</comment>
<gene>
    <name evidence="10" type="ORF">BOO71_0000193</name>
</gene>
<protein>
    <recommendedName>
        <fullName evidence="9">4-hydroxy-4-methyl-2-oxoglutarate aldolase</fullName>
        <shortName evidence="9">HMG aldolase</shortName>
        <ecNumber evidence="9">4.1.1.112</ecNumber>
        <ecNumber evidence="9">4.1.3.17</ecNumber>
    </recommendedName>
    <alternativeName>
        <fullName evidence="9">Oxaloacetate decarboxylase</fullName>
    </alternativeName>
</protein>
<evidence type="ECO:0000256" key="4">
    <source>
        <dbReference type="ARBA" id="ARBA00022723"/>
    </source>
</evidence>
<proteinExistence type="inferred from homology"/>
<keyword evidence="4 8" id="KW-0479">Metal-binding</keyword>
<dbReference type="CDD" id="cd16841">
    <property type="entry name" value="RraA_family"/>
    <property type="match status" value="1"/>
</dbReference>
<evidence type="ECO:0000256" key="1">
    <source>
        <dbReference type="ARBA" id="ARBA00001342"/>
    </source>
</evidence>
<dbReference type="GO" id="GO:0046872">
    <property type="term" value="F:metal ion binding"/>
    <property type="evidence" value="ECO:0007669"/>
    <property type="project" value="UniProtKB-KW"/>
</dbReference>
<evidence type="ECO:0000313" key="11">
    <source>
        <dbReference type="Proteomes" id="UP000186607"/>
    </source>
</evidence>
<evidence type="ECO:0000256" key="3">
    <source>
        <dbReference type="ARBA" id="ARBA00011233"/>
    </source>
</evidence>
<comment type="function">
    <text evidence="6 9">Catalyzes the aldol cleavage of 4-hydroxy-4-methyl-2-oxoglutarate (HMG) into 2 molecules of pyruvate. Also contains a secondary oxaloacetate (OAA) decarboxylase activity due to the common pyruvate enolate transition state formed following C-C bond cleavage in the retro-aldol and decarboxylation reactions.</text>
</comment>
<evidence type="ECO:0000256" key="9">
    <source>
        <dbReference type="RuleBase" id="RU004338"/>
    </source>
</evidence>
<keyword evidence="5 9" id="KW-0456">Lyase</keyword>
<evidence type="ECO:0000256" key="5">
    <source>
        <dbReference type="ARBA" id="ARBA00023239"/>
    </source>
</evidence>
<keyword evidence="8" id="KW-0460">Magnesium</keyword>
<comment type="cofactor">
    <cofactor evidence="8">
        <name>Mg(2+)</name>
        <dbReference type="ChEBI" id="CHEBI:18420"/>
    </cofactor>
</comment>
<evidence type="ECO:0000256" key="7">
    <source>
        <dbReference type="ARBA" id="ARBA00047973"/>
    </source>
</evidence>
<comment type="similarity">
    <text evidence="2 9">Belongs to the class II aldolase/RraA-like family.</text>
</comment>
<comment type="subunit">
    <text evidence="3 9">Homotrimer.</text>
</comment>
<evidence type="ECO:0000256" key="6">
    <source>
        <dbReference type="ARBA" id="ARBA00025046"/>
    </source>
</evidence>
<feature type="binding site" evidence="8">
    <location>
        <position position="98"/>
    </location>
    <ligand>
        <name>substrate</name>
    </ligand>
</feature>
<comment type="cofactor">
    <cofactor evidence="9">
        <name>a divalent metal cation</name>
        <dbReference type="ChEBI" id="CHEBI:60240"/>
    </cofactor>
</comment>
<keyword evidence="11" id="KW-1185">Reference proteome</keyword>
<dbReference type="SUPFAM" id="SSF89562">
    <property type="entry name" value="RraA-like"/>
    <property type="match status" value="1"/>
</dbReference>
<dbReference type="AlphaFoldDB" id="A0A1U7P4Z6"/>